<dbReference type="STRING" id="1108595.BKX93_07680"/>
<dbReference type="EMBL" id="CP017707">
    <property type="protein sequence ID" value="AOZ49890.1"/>
    <property type="molecule type" value="Genomic_DNA"/>
</dbReference>
<keyword evidence="7 10" id="KW-0067">ATP-binding</keyword>
<evidence type="ECO:0000256" key="9">
    <source>
        <dbReference type="ARBA" id="ARBA00049563"/>
    </source>
</evidence>
<dbReference type="Pfam" id="PF01715">
    <property type="entry name" value="IPPT"/>
    <property type="match status" value="1"/>
</dbReference>
<dbReference type="SUPFAM" id="SSF52540">
    <property type="entry name" value="P-loop containing nucleoside triphosphate hydrolases"/>
    <property type="match status" value="1"/>
</dbReference>
<evidence type="ECO:0000256" key="6">
    <source>
        <dbReference type="ARBA" id="ARBA00022741"/>
    </source>
</evidence>
<reference evidence="14 15" key="1">
    <citation type="submission" date="2016-10" db="EMBL/GenBank/DDBJ databases">
        <title>Chromobacterium muskegensis sp. nov., an insecticidal bacterium isolated from Sphagnum bogs.</title>
        <authorList>
            <person name="Sparks M.E."/>
            <person name="Blackburn M.B."/>
            <person name="Gundersen-Rindal D.E."/>
            <person name="Mitchell A."/>
            <person name="Farrar R."/>
            <person name="Kuhar D."/>
        </authorList>
    </citation>
    <scope>NUCLEOTIDE SEQUENCE [LARGE SCALE GENOMIC DNA]</scope>
    <source>
        <strain evidence="14 15">21-1</strain>
    </source>
</reference>
<comment type="cofactor">
    <cofactor evidence="1 10">
        <name>Mg(2+)</name>
        <dbReference type="ChEBI" id="CHEBI:18420"/>
    </cofactor>
</comment>
<evidence type="ECO:0000256" key="7">
    <source>
        <dbReference type="ARBA" id="ARBA00022840"/>
    </source>
</evidence>
<evidence type="ECO:0000256" key="4">
    <source>
        <dbReference type="ARBA" id="ARBA00022679"/>
    </source>
</evidence>
<feature type="region of interest" description="Interaction with substrate tRNA" evidence="10">
    <location>
        <begin position="37"/>
        <end position="40"/>
    </location>
</feature>
<dbReference type="Gene3D" id="1.10.20.140">
    <property type="match status" value="1"/>
</dbReference>
<evidence type="ECO:0000313" key="14">
    <source>
        <dbReference type="EMBL" id="AOZ49890.1"/>
    </source>
</evidence>
<evidence type="ECO:0000256" key="2">
    <source>
        <dbReference type="ARBA" id="ARBA00003213"/>
    </source>
</evidence>
<keyword evidence="5 10" id="KW-0819">tRNA processing</keyword>
<comment type="subunit">
    <text evidence="10">Monomer.</text>
</comment>
<dbReference type="GO" id="GO:0052381">
    <property type="term" value="F:tRNA dimethylallyltransferase activity"/>
    <property type="evidence" value="ECO:0007669"/>
    <property type="project" value="UniProtKB-UniRule"/>
</dbReference>
<evidence type="ECO:0000256" key="8">
    <source>
        <dbReference type="ARBA" id="ARBA00022842"/>
    </source>
</evidence>
<evidence type="ECO:0000256" key="13">
    <source>
        <dbReference type="RuleBase" id="RU003785"/>
    </source>
</evidence>
<organism evidence="14 15">
    <name type="scientific">Chromobacterium vaccinii</name>
    <dbReference type="NCBI Taxonomy" id="1108595"/>
    <lineage>
        <taxon>Bacteria</taxon>
        <taxon>Pseudomonadati</taxon>
        <taxon>Pseudomonadota</taxon>
        <taxon>Betaproteobacteria</taxon>
        <taxon>Neisseriales</taxon>
        <taxon>Chromobacteriaceae</taxon>
        <taxon>Chromobacterium</taxon>
    </lineage>
</organism>
<comment type="caution">
    <text evidence="10">Lacks conserved residue(s) required for the propagation of feature annotation.</text>
</comment>
<dbReference type="NCBIfam" id="TIGR00174">
    <property type="entry name" value="miaA"/>
    <property type="match status" value="1"/>
</dbReference>
<feature type="region of interest" description="Interaction with substrate tRNA" evidence="10">
    <location>
        <begin position="244"/>
        <end position="249"/>
    </location>
</feature>
<dbReference type="PANTHER" id="PTHR11088:SF60">
    <property type="entry name" value="TRNA DIMETHYLALLYLTRANSFERASE"/>
    <property type="match status" value="1"/>
</dbReference>
<feature type="site" description="Interaction with substrate tRNA" evidence="10">
    <location>
        <position position="125"/>
    </location>
</feature>
<accession>A0A1D9LF75</accession>
<name>A0A1D9LF75_9NEIS</name>
<evidence type="ECO:0000256" key="3">
    <source>
        <dbReference type="ARBA" id="ARBA00005842"/>
    </source>
</evidence>
<evidence type="ECO:0000256" key="12">
    <source>
        <dbReference type="RuleBase" id="RU003784"/>
    </source>
</evidence>
<dbReference type="PANTHER" id="PTHR11088">
    <property type="entry name" value="TRNA DIMETHYLALLYLTRANSFERASE"/>
    <property type="match status" value="1"/>
</dbReference>
<dbReference type="InterPro" id="IPR027417">
    <property type="entry name" value="P-loop_NTPase"/>
</dbReference>
<comment type="catalytic activity">
    <reaction evidence="9 10 11">
        <text>adenosine(37) in tRNA + dimethylallyl diphosphate = N(6)-dimethylallyladenosine(37) in tRNA + diphosphate</text>
        <dbReference type="Rhea" id="RHEA:26482"/>
        <dbReference type="Rhea" id="RHEA-COMP:10162"/>
        <dbReference type="Rhea" id="RHEA-COMP:10375"/>
        <dbReference type="ChEBI" id="CHEBI:33019"/>
        <dbReference type="ChEBI" id="CHEBI:57623"/>
        <dbReference type="ChEBI" id="CHEBI:74411"/>
        <dbReference type="ChEBI" id="CHEBI:74415"/>
        <dbReference type="EC" id="2.5.1.75"/>
    </reaction>
</comment>
<evidence type="ECO:0000313" key="15">
    <source>
        <dbReference type="Proteomes" id="UP000178776"/>
    </source>
</evidence>
<dbReference type="InterPro" id="IPR018022">
    <property type="entry name" value="IPT"/>
</dbReference>
<comment type="similarity">
    <text evidence="3 10 13">Belongs to the IPP transferase family.</text>
</comment>
<feature type="site" description="Interaction with substrate tRNA" evidence="10">
    <location>
        <position position="103"/>
    </location>
</feature>
<dbReference type="EC" id="2.5.1.75" evidence="10"/>
<gene>
    <name evidence="10" type="primary">miaA</name>
    <name evidence="14" type="ORF">BKX93_07680</name>
</gene>
<dbReference type="GO" id="GO:0005524">
    <property type="term" value="F:ATP binding"/>
    <property type="evidence" value="ECO:0007669"/>
    <property type="project" value="UniProtKB-UniRule"/>
</dbReference>
<evidence type="ECO:0000256" key="1">
    <source>
        <dbReference type="ARBA" id="ARBA00001946"/>
    </source>
</evidence>
<dbReference type="AlphaFoldDB" id="A0A1D9LF75"/>
<dbReference type="InterPro" id="IPR039657">
    <property type="entry name" value="Dimethylallyltransferase"/>
</dbReference>
<dbReference type="Proteomes" id="UP000178776">
    <property type="component" value="Chromosome"/>
</dbReference>
<dbReference type="FunFam" id="1.10.20.140:FF:000001">
    <property type="entry name" value="tRNA dimethylallyltransferase"/>
    <property type="match status" value="1"/>
</dbReference>
<feature type="binding site" evidence="10">
    <location>
        <begin position="12"/>
        <end position="19"/>
    </location>
    <ligand>
        <name>ATP</name>
        <dbReference type="ChEBI" id="CHEBI:30616"/>
    </ligand>
</feature>
<dbReference type="KEGG" id="cvc:BKX93_07680"/>
<feature type="region of interest" description="Interaction with substrate tRNA" evidence="10">
    <location>
        <begin position="161"/>
        <end position="165"/>
    </location>
</feature>
<evidence type="ECO:0000256" key="11">
    <source>
        <dbReference type="RuleBase" id="RU003783"/>
    </source>
</evidence>
<keyword evidence="8 10" id="KW-0460">Magnesium</keyword>
<dbReference type="Gene3D" id="3.40.50.300">
    <property type="entry name" value="P-loop containing nucleotide triphosphate hydrolases"/>
    <property type="match status" value="1"/>
</dbReference>
<proteinExistence type="inferred from homology"/>
<feature type="binding site" evidence="10">
    <location>
        <begin position="14"/>
        <end position="19"/>
    </location>
    <ligand>
        <name>substrate</name>
    </ligand>
</feature>
<evidence type="ECO:0000256" key="5">
    <source>
        <dbReference type="ARBA" id="ARBA00022694"/>
    </source>
</evidence>
<comment type="function">
    <text evidence="2 10 12">Catalyzes the transfer of a dimethylallyl group onto the adenine at position 37 in tRNAs that read codons beginning with uridine, leading to the formation of N6-(dimethylallyl)adenosine (i(6)A).</text>
</comment>
<keyword evidence="4 10" id="KW-0808">Transferase</keyword>
<dbReference type="GO" id="GO:0006400">
    <property type="term" value="P:tRNA modification"/>
    <property type="evidence" value="ECO:0007669"/>
    <property type="project" value="TreeGrafter"/>
</dbReference>
<dbReference type="RefSeq" id="WP_070979409.1">
    <property type="nucleotide sequence ID" value="NZ_CP017707.1"/>
</dbReference>
<evidence type="ECO:0000256" key="10">
    <source>
        <dbReference type="HAMAP-Rule" id="MF_00185"/>
    </source>
</evidence>
<dbReference type="GeneID" id="68841091"/>
<keyword evidence="6 10" id="KW-0547">Nucleotide-binding</keyword>
<protein>
    <recommendedName>
        <fullName evidence="10">tRNA dimethylallyltransferase</fullName>
        <ecNumber evidence="10">2.5.1.75</ecNumber>
    </recommendedName>
    <alternativeName>
        <fullName evidence="10">Dimethylallyl diphosphate:tRNA dimethylallyltransferase</fullName>
        <shortName evidence="10">DMAPP:tRNA dimethylallyltransferase</shortName>
        <shortName evidence="10">DMATase</shortName>
    </alternativeName>
    <alternativeName>
        <fullName evidence="10">Isopentenyl-diphosphate:tRNA isopentenyltransferase</fullName>
        <shortName evidence="10">IPP transferase</shortName>
        <shortName evidence="10">IPPT</shortName>
        <shortName evidence="10">IPTase</shortName>
    </alternativeName>
</protein>
<dbReference type="HAMAP" id="MF_00185">
    <property type="entry name" value="IPP_trans"/>
    <property type="match status" value="1"/>
</dbReference>
<sequence>MSDTPQAILLMGPTASGKTGLALELARRFPVEIVSVDSALVYRGMDIGTAKPSAEEMAACPHHLIDIISPLQSYSAAQFHADANRLIEEIQARGRLPLLVGGTMLYYKALLEGLSDLPQADAALRAELDADAALLGWPAMHARLAELDPATAARLNPNDSQRIHRALEVCLLSGRPMSELIAQGKEAAAGFRFLPLTLVPRERGWLHARVAERFRIMLEQGFLDEVSRLRAEYPELTLNLPSMRCVGYRQAWEHQDGFYGLDEFVERGVAATRQLAKRQLTWTRSLDVIPVDAQRDGLAALLGDAVDAFLAGRPPAASLRYDGGF</sequence>